<evidence type="ECO:0000256" key="1">
    <source>
        <dbReference type="ARBA" id="ARBA00022741"/>
    </source>
</evidence>
<evidence type="ECO:0000313" key="4">
    <source>
        <dbReference type="EMBL" id="RPF57081.1"/>
    </source>
</evidence>
<keyword evidence="4" id="KW-0418">Kinase</keyword>
<dbReference type="PROSITE" id="PS50146">
    <property type="entry name" value="DAGK"/>
    <property type="match status" value="1"/>
</dbReference>
<dbReference type="GO" id="GO:0005829">
    <property type="term" value="C:cytosol"/>
    <property type="evidence" value="ECO:0007669"/>
    <property type="project" value="TreeGrafter"/>
</dbReference>
<dbReference type="SUPFAM" id="SSF111331">
    <property type="entry name" value="NAD kinase/diacylglycerol kinase-like"/>
    <property type="match status" value="1"/>
</dbReference>
<dbReference type="SMART" id="SM00046">
    <property type="entry name" value="DAGKc"/>
    <property type="match status" value="1"/>
</dbReference>
<protein>
    <submittedName>
        <fullName evidence="4">YegS/Rv2252/BmrU family lipid kinase</fullName>
    </submittedName>
</protein>
<dbReference type="Proteomes" id="UP000276443">
    <property type="component" value="Unassembled WGS sequence"/>
</dbReference>
<proteinExistence type="predicted"/>
<sequence>MYEKVLLLINGEKSMDEKQQVMQQVVPILEPNIQKLTIRQTFSKEEFQEMCQEATHFSLIIIYGGDGTVHLAINELGKMDAPPPLAVLPGGTCNDFSRSISIPQNLKKAAQTIMSNKIRNVDLAYVNGRYYVNFAGVGLITEASENIDPQLKSSFGRLSYFVSAIQQFQQSQSQPFYLEVDGEEIEEEAEMVLVMNGFYVGTHQFPLPDISVQDGLLDVFVVKESNLQMIREWFSLNYIYDGNQESQIRHLQAKKVHVETSEPKDVDTDGEVYMQTPVDIHVIPVKLKMVVGEEF</sequence>
<dbReference type="Gene3D" id="2.60.200.40">
    <property type="match status" value="1"/>
</dbReference>
<dbReference type="AlphaFoldDB" id="A0A3N5CHN4"/>
<dbReference type="InterPro" id="IPR001206">
    <property type="entry name" value="Diacylglycerol_kinase_cat_dom"/>
</dbReference>
<dbReference type="GO" id="GO:0008929">
    <property type="term" value="F:methylglyoxal synthase activity"/>
    <property type="evidence" value="ECO:0007669"/>
    <property type="project" value="InterPro"/>
</dbReference>
<dbReference type="InterPro" id="IPR045540">
    <property type="entry name" value="YegS/DAGK_C"/>
</dbReference>
<dbReference type="InterPro" id="IPR004363">
    <property type="entry name" value="Methylgl_synth"/>
</dbReference>
<dbReference type="InterPro" id="IPR005218">
    <property type="entry name" value="Diacylglycerol/lipid_kinase"/>
</dbReference>
<dbReference type="GO" id="GO:0019242">
    <property type="term" value="P:methylglyoxal biosynthetic process"/>
    <property type="evidence" value="ECO:0007669"/>
    <property type="project" value="InterPro"/>
</dbReference>
<keyword evidence="5" id="KW-1185">Reference proteome</keyword>
<dbReference type="NCBIfam" id="TIGR00147">
    <property type="entry name" value="YegS/Rv2252/BmrU family lipid kinase"/>
    <property type="match status" value="1"/>
</dbReference>
<dbReference type="GO" id="GO:0005524">
    <property type="term" value="F:ATP binding"/>
    <property type="evidence" value="ECO:0007669"/>
    <property type="project" value="UniProtKB-KW"/>
</dbReference>
<evidence type="ECO:0000313" key="5">
    <source>
        <dbReference type="Proteomes" id="UP000276443"/>
    </source>
</evidence>
<dbReference type="Pfam" id="PF19279">
    <property type="entry name" value="YegS_C"/>
    <property type="match status" value="1"/>
</dbReference>
<dbReference type="PANTHER" id="PTHR30492:SF0">
    <property type="entry name" value="METHYLGLYOXAL SYNTHASE"/>
    <property type="match status" value="1"/>
</dbReference>
<accession>A0A3N5CHN4</accession>
<dbReference type="InterPro" id="IPR016064">
    <property type="entry name" value="NAD/diacylglycerol_kinase_sf"/>
</dbReference>
<feature type="domain" description="DAGKc" evidence="3">
    <location>
        <begin position="1"/>
        <end position="130"/>
    </location>
</feature>
<organism evidence="4 5">
    <name type="scientific">Aquisalibacillus elongatus</name>
    <dbReference type="NCBI Taxonomy" id="485577"/>
    <lineage>
        <taxon>Bacteria</taxon>
        <taxon>Bacillati</taxon>
        <taxon>Bacillota</taxon>
        <taxon>Bacilli</taxon>
        <taxon>Bacillales</taxon>
        <taxon>Bacillaceae</taxon>
        <taxon>Aquisalibacillus</taxon>
    </lineage>
</organism>
<dbReference type="Gene3D" id="3.40.50.10330">
    <property type="entry name" value="Probable inorganic polyphosphate/atp-NAD kinase, domain 1"/>
    <property type="match status" value="1"/>
</dbReference>
<dbReference type="GO" id="GO:0016301">
    <property type="term" value="F:kinase activity"/>
    <property type="evidence" value="ECO:0007669"/>
    <property type="project" value="UniProtKB-KW"/>
</dbReference>
<dbReference type="RefSeq" id="WP_170158424.1">
    <property type="nucleotide sequence ID" value="NZ_RKRF01000001.1"/>
</dbReference>
<reference evidence="4 5" key="1">
    <citation type="submission" date="2018-11" db="EMBL/GenBank/DDBJ databases">
        <title>Genomic Encyclopedia of Type Strains, Phase IV (KMG-IV): sequencing the most valuable type-strain genomes for metagenomic binning, comparative biology and taxonomic classification.</title>
        <authorList>
            <person name="Goeker M."/>
        </authorList>
    </citation>
    <scope>NUCLEOTIDE SEQUENCE [LARGE SCALE GENOMIC DNA]</scope>
    <source>
        <strain evidence="4 5">DSM 18090</strain>
    </source>
</reference>
<dbReference type="InterPro" id="IPR017438">
    <property type="entry name" value="ATP-NAD_kinase_N"/>
</dbReference>
<keyword evidence="2" id="KW-0067">ATP-binding</keyword>
<keyword evidence="4" id="KW-0808">Transferase</keyword>
<dbReference type="PANTHER" id="PTHR30492">
    <property type="entry name" value="METHYLGLYOXAL SYNTHASE"/>
    <property type="match status" value="1"/>
</dbReference>
<name>A0A3N5CHN4_9BACI</name>
<evidence type="ECO:0000256" key="2">
    <source>
        <dbReference type="ARBA" id="ARBA00022840"/>
    </source>
</evidence>
<gene>
    <name evidence="4" type="ORF">EDC24_0032</name>
</gene>
<keyword evidence="1" id="KW-0547">Nucleotide-binding</keyword>
<comment type="caution">
    <text evidence="4">The sequence shown here is derived from an EMBL/GenBank/DDBJ whole genome shotgun (WGS) entry which is preliminary data.</text>
</comment>
<dbReference type="Pfam" id="PF00781">
    <property type="entry name" value="DAGK_cat"/>
    <property type="match status" value="1"/>
</dbReference>
<evidence type="ECO:0000259" key="3">
    <source>
        <dbReference type="PROSITE" id="PS50146"/>
    </source>
</evidence>
<dbReference type="GO" id="GO:0008654">
    <property type="term" value="P:phospholipid biosynthetic process"/>
    <property type="evidence" value="ECO:0007669"/>
    <property type="project" value="InterPro"/>
</dbReference>
<dbReference type="EMBL" id="RKRF01000001">
    <property type="protein sequence ID" value="RPF57081.1"/>
    <property type="molecule type" value="Genomic_DNA"/>
</dbReference>